<evidence type="ECO:0000313" key="1">
    <source>
        <dbReference type="EMBL" id="SHF04651.1"/>
    </source>
</evidence>
<proteinExistence type="predicted"/>
<keyword evidence="2" id="KW-1185">Reference proteome</keyword>
<dbReference type="RefSeq" id="WP_073060760.1">
    <property type="nucleotide sequence ID" value="NZ_FQUS01000005.1"/>
</dbReference>
<dbReference type="OrthoDB" id="1524641at2"/>
<dbReference type="EMBL" id="FQUS01000005">
    <property type="protein sequence ID" value="SHF04651.1"/>
    <property type="molecule type" value="Genomic_DNA"/>
</dbReference>
<evidence type="ECO:0000313" key="2">
    <source>
        <dbReference type="Proteomes" id="UP000184041"/>
    </source>
</evidence>
<organism evidence="1 2">
    <name type="scientific">Fodinibius roseus</name>
    <dbReference type="NCBI Taxonomy" id="1194090"/>
    <lineage>
        <taxon>Bacteria</taxon>
        <taxon>Pseudomonadati</taxon>
        <taxon>Balneolota</taxon>
        <taxon>Balneolia</taxon>
        <taxon>Balneolales</taxon>
        <taxon>Balneolaceae</taxon>
        <taxon>Fodinibius</taxon>
    </lineage>
</organism>
<dbReference type="Proteomes" id="UP000184041">
    <property type="component" value="Unassembled WGS sequence"/>
</dbReference>
<dbReference type="AlphaFoldDB" id="A0A1M4YFZ6"/>
<reference evidence="1 2" key="1">
    <citation type="submission" date="2016-11" db="EMBL/GenBank/DDBJ databases">
        <authorList>
            <person name="Jaros S."/>
            <person name="Januszkiewicz K."/>
            <person name="Wedrychowicz H."/>
        </authorList>
    </citation>
    <scope>NUCLEOTIDE SEQUENCE [LARGE SCALE GENOMIC DNA]</scope>
    <source>
        <strain evidence="1 2">DSM 21986</strain>
    </source>
</reference>
<name>A0A1M4YFZ6_9BACT</name>
<sequence>MNAAVNISDQQVTANMEPVLRKVLKEAEQEHQELQQMFKLMGWGDLPDALKIEIKDDVSALVDELQGQYSSCDPAVARRRQRVVHWVDSYKDDLCSLQTAVEALRVRSL</sequence>
<accession>A0A1M4YFZ6</accession>
<protein>
    <submittedName>
        <fullName evidence="1">Uncharacterized protein</fullName>
    </submittedName>
</protein>
<gene>
    <name evidence="1" type="ORF">SAMN05443144_10554</name>
</gene>